<dbReference type="EMBL" id="LGRN01000214">
    <property type="protein sequence ID" value="OJD14524.1"/>
    <property type="molecule type" value="Genomic_DNA"/>
</dbReference>
<sequence length="96" mass="10734">MRQNGLKFLARRYDFGKLCLLALLEVTTKEEPKAAKFGSFQVAGVHPYQSESNIGEDREAFEDAHEPGKQGGLPSVHPAEVPLFGRQAIYAYFFCL</sequence>
<dbReference type="AlphaFoldDB" id="A0A1J9QF06"/>
<evidence type="ECO:0000313" key="3">
    <source>
        <dbReference type="Proteomes" id="UP000182235"/>
    </source>
</evidence>
<dbReference type="Proteomes" id="UP000182235">
    <property type="component" value="Unassembled WGS sequence"/>
</dbReference>
<feature type="region of interest" description="Disordered" evidence="1">
    <location>
        <begin position="55"/>
        <end position="74"/>
    </location>
</feature>
<protein>
    <submittedName>
        <fullName evidence="2">Uncharacterized protein</fullName>
    </submittedName>
</protein>
<organism evidence="2 3">
    <name type="scientific">Emergomyces pasteurianus Ep9510</name>
    <dbReference type="NCBI Taxonomy" id="1447872"/>
    <lineage>
        <taxon>Eukaryota</taxon>
        <taxon>Fungi</taxon>
        <taxon>Dikarya</taxon>
        <taxon>Ascomycota</taxon>
        <taxon>Pezizomycotina</taxon>
        <taxon>Eurotiomycetes</taxon>
        <taxon>Eurotiomycetidae</taxon>
        <taxon>Onygenales</taxon>
        <taxon>Ajellomycetaceae</taxon>
        <taxon>Emergomyces</taxon>
    </lineage>
</organism>
<accession>A0A1J9QF06</accession>
<feature type="compositionally biased region" description="Basic and acidic residues" evidence="1">
    <location>
        <begin position="55"/>
        <end position="68"/>
    </location>
</feature>
<gene>
    <name evidence="2" type="ORF">AJ78_05138</name>
</gene>
<proteinExistence type="predicted"/>
<keyword evidence="3" id="KW-1185">Reference proteome</keyword>
<evidence type="ECO:0000313" key="2">
    <source>
        <dbReference type="EMBL" id="OJD14524.1"/>
    </source>
</evidence>
<dbReference type="VEuPathDB" id="FungiDB:AJ78_05138"/>
<evidence type="ECO:0000256" key="1">
    <source>
        <dbReference type="SAM" id="MobiDB-lite"/>
    </source>
</evidence>
<comment type="caution">
    <text evidence="2">The sequence shown here is derived from an EMBL/GenBank/DDBJ whole genome shotgun (WGS) entry which is preliminary data.</text>
</comment>
<reference evidence="2 3" key="1">
    <citation type="submission" date="2015-07" db="EMBL/GenBank/DDBJ databases">
        <title>Emmonsia species relationships and genome sequence.</title>
        <authorList>
            <consortium name="The Broad Institute Genomics Platform"/>
            <person name="Cuomo C.A."/>
            <person name="Munoz J.F."/>
            <person name="Imamovic A."/>
            <person name="Priest M.E."/>
            <person name="Young S."/>
            <person name="Clay O.K."/>
            <person name="McEwen J.G."/>
        </authorList>
    </citation>
    <scope>NUCLEOTIDE SEQUENCE [LARGE SCALE GENOMIC DNA]</scope>
    <source>
        <strain evidence="2 3">UAMH 9510</strain>
    </source>
</reference>
<name>A0A1J9QF06_9EURO</name>